<name>A0A381YRQ2_9ZZZZ</name>
<organism evidence="1">
    <name type="scientific">marine metagenome</name>
    <dbReference type="NCBI Taxonomy" id="408172"/>
    <lineage>
        <taxon>unclassified sequences</taxon>
        <taxon>metagenomes</taxon>
        <taxon>ecological metagenomes</taxon>
    </lineage>
</organism>
<gene>
    <name evidence="1" type="ORF">METZ01_LOCUS132031</name>
</gene>
<proteinExistence type="predicted"/>
<reference evidence="1" key="1">
    <citation type="submission" date="2018-05" db="EMBL/GenBank/DDBJ databases">
        <authorList>
            <person name="Lanie J.A."/>
            <person name="Ng W.-L."/>
            <person name="Kazmierczak K.M."/>
            <person name="Andrzejewski T.M."/>
            <person name="Davidsen T.M."/>
            <person name="Wayne K.J."/>
            <person name="Tettelin H."/>
            <person name="Glass J.I."/>
            <person name="Rusch D."/>
            <person name="Podicherti R."/>
            <person name="Tsui H.-C.T."/>
            <person name="Winkler M.E."/>
        </authorList>
    </citation>
    <scope>NUCLEOTIDE SEQUENCE</scope>
</reference>
<sequence length="405" mass="45546">MCGTNDWREDEANAELNCFLCGNTIDDDSKKTQAGGGFDEDSRAVPVESGMVVWNVDNNPLPDDIQMWMLLANQKSDTKSEWKKIRRQASNLKKGLGTDTPGWNHNSSSKWWADARSTLFFQIEVYKSASGEASMEDISEELGKIADGDWKAELSHHVIRGSVVPERSLLSQDLDRMTTPSRERIGIEFFIAMTEGERGFWFLSDYASLIALNPGLIDRLLREHHPFSNVIIDRVKNIHSSRGITAAAVNGFAKKCARRLGIDPNGIDEGSGLPLEGVEERIWGLLGLGPVDSKTAESPHYWVPYQGPLEESPLNEEKKARRGGLRPVGVPIVMAHIPLAYVVAQRFFDSWRVDATWRNRAKKILDWIEEDLRWCPGEVSELDRWWEGIIAQERGDASGSVTRLR</sequence>
<accession>A0A381YRQ2</accession>
<dbReference type="EMBL" id="UINC01018786">
    <property type="protein sequence ID" value="SVA79177.1"/>
    <property type="molecule type" value="Genomic_DNA"/>
</dbReference>
<protein>
    <submittedName>
        <fullName evidence="1">Uncharacterized protein</fullName>
    </submittedName>
</protein>
<dbReference type="AlphaFoldDB" id="A0A381YRQ2"/>
<evidence type="ECO:0000313" key="1">
    <source>
        <dbReference type="EMBL" id="SVA79177.1"/>
    </source>
</evidence>